<keyword evidence="4" id="KW-1185">Reference proteome</keyword>
<accession>A0A380H1S2</accession>
<feature type="compositionally biased region" description="Polar residues" evidence="1">
    <location>
        <begin position="9"/>
        <end position="18"/>
    </location>
</feature>
<evidence type="ECO:0000313" key="4">
    <source>
        <dbReference type="Proteomes" id="UP000255425"/>
    </source>
</evidence>
<feature type="domain" description="DUF1542" evidence="2">
    <location>
        <begin position="41"/>
        <end position="115"/>
    </location>
</feature>
<protein>
    <submittedName>
        <fullName evidence="3">FmtB protein</fullName>
    </submittedName>
</protein>
<dbReference type="Pfam" id="PF07564">
    <property type="entry name" value="DUF1542"/>
    <property type="match status" value="3"/>
</dbReference>
<evidence type="ECO:0000256" key="1">
    <source>
        <dbReference type="SAM" id="MobiDB-lite"/>
    </source>
</evidence>
<evidence type="ECO:0000259" key="2">
    <source>
        <dbReference type="Pfam" id="PF07564"/>
    </source>
</evidence>
<reference evidence="3 4" key="1">
    <citation type="submission" date="2018-06" db="EMBL/GenBank/DDBJ databases">
        <authorList>
            <consortium name="Pathogen Informatics"/>
            <person name="Doyle S."/>
        </authorList>
    </citation>
    <scope>NUCLEOTIDE SEQUENCE [LARGE SCALE GENOMIC DNA]</scope>
    <source>
        <strain evidence="3 4">NCTC11807</strain>
    </source>
</reference>
<dbReference type="Proteomes" id="UP000255425">
    <property type="component" value="Unassembled WGS sequence"/>
</dbReference>
<dbReference type="EMBL" id="UHDZ01000001">
    <property type="protein sequence ID" value="SUM70603.1"/>
    <property type="molecule type" value="Genomic_DNA"/>
</dbReference>
<organism evidence="3 4">
    <name type="scientific">Staphylococcus saccharolyticus</name>
    <dbReference type="NCBI Taxonomy" id="33028"/>
    <lineage>
        <taxon>Bacteria</taxon>
        <taxon>Bacillati</taxon>
        <taxon>Bacillota</taxon>
        <taxon>Bacilli</taxon>
        <taxon>Bacillales</taxon>
        <taxon>Staphylococcaceae</taxon>
        <taxon>Staphylococcus</taxon>
    </lineage>
</organism>
<dbReference type="InterPro" id="IPR011439">
    <property type="entry name" value="DUF1542"/>
</dbReference>
<dbReference type="AlphaFoldDB" id="A0A380H1S2"/>
<feature type="domain" description="DUF1542" evidence="2">
    <location>
        <begin position="172"/>
        <end position="246"/>
    </location>
</feature>
<name>A0A380H1S2_9STAP</name>
<evidence type="ECO:0000313" key="3">
    <source>
        <dbReference type="EMBL" id="SUM70603.1"/>
    </source>
</evidence>
<feature type="region of interest" description="Disordered" evidence="1">
    <location>
        <begin position="1"/>
        <end position="22"/>
    </location>
</feature>
<feature type="domain" description="DUF1542" evidence="2">
    <location>
        <begin position="118"/>
        <end position="169"/>
    </location>
</feature>
<proteinExistence type="predicted"/>
<sequence length="282" mass="31740">MINKRDEINNQINQASRNNEVEQQKNDGLHVLEAIHTNSIKKDTALEELQTKFNSQNELISNNKDATTEEKAAANQKLSRVAETTHHAIEDAVETSQVNVEMNKGIDSIRDIQPLAVKKPSTKSEFEKAVQSKKAEINQIQDATQDELRYALNQLDQLHETAKNSVNQDVQVKPQALEEIHNHAESQKERINVIAEATKEEKDVALQKVDALLKQAQNIINTVSKNHQVNDAKASSIEEIHKVNPIALVKPQALTDIANQLDAQRIIIKNNQEATIEEKRLQ</sequence>
<gene>
    <name evidence="3" type="ORF">NCTC11807_01266</name>
</gene>